<comment type="similarity">
    <text evidence="1 4">Belongs to the short-chain dehydrogenases/reductases (SDR) family.</text>
</comment>
<dbReference type="GO" id="GO:0005783">
    <property type="term" value="C:endoplasmic reticulum"/>
    <property type="evidence" value="ECO:0007669"/>
    <property type="project" value="TreeGrafter"/>
</dbReference>
<evidence type="ECO:0000256" key="2">
    <source>
        <dbReference type="ARBA" id="ARBA00022857"/>
    </source>
</evidence>
<dbReference type="AlphaFoldDB" id="A0A517KW14"/>
<keyword evidence="6" id="KW-1185">Reference proteome</keyword>
<dbReference type="EMBL" id="CP042185">
    <property type="protein sequence ID" value="QDS67561.1"/>
    <property type="molecule type" value="Genomic_DNA"/>
</dbReference>
<dbReference type="SUPFAM" id="SSF51735">
    <property type="entry name" value="NAD(P)-binding Rossmann-fold domains"/>
    <property type="match status" value="1"/>
</dbReference>
<dbReference type="PROSITE" id="PS00061">
    <property type="entry name" value="ADH_SHORT"/>
    <property type="match status" value="1"/>
</dbReference>
<evidence type="ECO:0000313" key="5">
    <source>
        <dbReference type="EMBL" id="QDS67561.1"/>
    </source>
</evidence>
<proteinExistence type="inferred from homology"/>
<evidence type="ECO:0000256" key="1">
    <source>
        <dbReference type="ARBA" id="ARBA00006484"/>
    </source>
</evidence>
<dbReference type="GO" id="GO:0019433">
    <property type="term" value="P:triglyceride catabolic process"/>
    <property type="evidence" value="ECO:0007669"/>
    <property type="project" value="TreeGrafter"/>
</dbReference>
<sequence>MKSLEAMGIKTLTLDVLDDASIAKVASTITQLDILVNNAGAAYSMPVSDVSIAKAKELFDLNVWSYLAVTQAFLPLIIKSKGTIVNQTSLSSVCATPFTSPYNASKAAIASFSESQRLELSPFGVRVVDLKTGSVRSNINDAPKSRLPEASIYKPVREIVEKAMAFEGVAKDAMDRDVWAKATVADLLKKTPPSNIWRGTNAWLVWFMTMLPHGFFDGTVKKMTGLDLVEKKVSS</sequence>
<gene>
    <name evidence="5" type="ORF">FKW77_003203</name>
</gene>
<dbReference type="PRINTS" id="PR00080">
    <property type="entry name" value="SDRFAMILY"/>
</dbReference>
<dbReference type="GO" id="GO:0004806">
    <property type="term" value="F:triacylglycerol lipase activity"/>
    <property type="evidence" value="ECO:0007669"/>
    <property type="project" value="TreeGrafter"/>
</dbReference>
<dbReference type="GO" id="GO:0006654">
    <property type="term" value="P:phosphatidic acid biosynthetic process"/>
    <property type="evidence" value="ECO:0007669"/>
    <property type="project" value="TreeGrafter"/>
</dbReference>
<dbReference type="Gene3D" id="3.40.50.720">
    <property type="entry name" value="NAD(P)-binding Rossmann-like Domain"/>
    <property type="match status" value="1"/>
</dbReference>
<dbReference type="GO" id="GO:0005811">
    <property type="term" value="C:lipid droplet"/>
    <property type="evidence" value="ECO:0007669"/>
    <property type="project" value="TreeGrafter"/>
</dbReference>
<accession>A0A517KW14</accession>
<dbReference type="InterPro" id="IPR036291">
    <property type="entry name" value="NAD(P)-bd_dom_sf"/>
</dbReference>
<evidence type="ECO:0000256" key="4">
    <source>
        <dbReference type="RuleBase" id="RU000363"/>
    </source>
</evidence>
<dbReference type="InterPro" id="IPR020904">
    <property type="entry name" value="Sc_DH/Rdtase_CS"/>
</dbReference>
<evidence type="ECO:0008006" key="7">
    <source>
        <dbReference type="Google" id="ProtNLM"/>
    </source>
</evidence>
<keyword evidence="3" id="KW-0560">Oxidoreductase</keyword>
<name>A0A517KW14_9PEZI</name>
<keyword evidence="2" id="KW-0521">NADP</keyword>
<dbReference type="PRINTS" id="PR00081">
    <property type="entry name" value="GDHRDH"/>
</dbReference>
<evidence type="ECO:0000256" key="3">
    <source>
        <dbReference type="ARBA" id="ARBA00023002"/>
    </source>
</evidence>
<evidence type="ECO:0000313" key="6">
    <source>
        <dbReference type="Proteomes" id="UP000316270"/>
    </source>
</evidence>
<reference evidence="5 6" key="1">
    <citation type="submission" date="2019-07" db="EMBL/GenBank/DDBJ databases">
        <title>Finished genome of Venturia effusa.</title>
        <authorList>
            <person name="Young C.A."/>
            <person name="Cox M.P."/>
            <person name="Ganley A.R.D."/>
            <person name="David W.J."/>
        </authorList>
    </citation>
    <scope>NUCLEOTIDE SEQUENCE [LARGE SCALE GENOMIC DNA]</scope>
    <source>
        <strain evidence="6">albino</strain>
    </source>
</reference>
<organism evidence="5 6">
    <name type="scientific">Venturia effusa</name>
    <dbReference type="NCBI Taxonomy" id="50376"/>
    <lineage>
        <taxon>Eukaryota</taxon>
        <taxon>Fungi</taxon>
        <taxon>Dikarya</taxon>
        <taxon>Ascomycota</taxon>
        <taxon>Pezizomycotina</taxon>
        <taxon>Dothideomycetes</taxon>
        <taxon>Pleosporomycetidae</taxon>
        <taxon>Venturiales</taxon>
        <taxon>Venturiaceae</taxon>
        <taxon>Venturia</taxon>
    </lineage>
</organism>
<dbReference type="OrthoDB" id="2102561at2759"/>
<dbReference type="PANTHER" id="PTHR44169:SF3">
    <property type="entry name" value="SHORT-CHAIN DEHYDROGENASE SRDE"/>
    <property type="match status" value="1"/>
</dbReference>
<dbReference type="STRING" id="50376.A0A517KW14"/>
<dbReference type="Pfam" id="PF00106">
    <property type="entry name" value="adh_short"/>
    <property type="match status" value="1"/>
</dbReference>
<dbReference type="InterPro" id="IPR002347">
    <property type="entry name" value="SDR_fam"/>
</dbReference>
<dbReference type="GO" id="GO:0000140">
    <property type="term" value="F:acylglycerone-phosphate reductase (NADP+) activity"/>
    <property type="evidence" value="ECO:0007669"/>
    <property type="project" value="TreeGrafter"/>
</dbReference>
<dbReference type="Proteomes" id="UP000316270">
    <property type="component" value="Chromosome 1"/>
</dbReference>
<protein>
    <recommendedName>
        <fullName evidence="7">NAD(P)-binding protein</fullName>
    </recommendedName>
</protein>
<dbReference type="PANTHER" id="PTHR44169">
    <property type="entry name" value="NADPH-DEPENDENT 1-ACYLDIHYDROXYACETONE PHOSPHATE REDUCTASE"/>
    <property type="match status" value="1"/>
</dbReference>